<dbReference type="EMBL" id="UYRR01021084">
    <property type="protein sequence ID" value="VDK30804.1"/>
    <property type="molecule type" value="Genomic_DNA"/>
</dbReference>
<name>A0A0M3JL12_ANISI</name>
<dbReference type="PANTHER" id="PTHR24637:SF377">
    <property type="entry name" value="COLLAGEN TYPE IX ALPHA 1 CHAIN"/>
    <property type="match status" value="1"/>
</dbReference>
<evidence type="ECO:0000313" key="7">
    <source>
        <dbReference type="WBParaSite" id="ASIM_0000833901-mRNA-1"/>
    </source>
</evidence>
<evidence type="ECO:0000259" key="4">
    <source>
        <dbReference type="SMART" id="SM01088"/>
    </source>
</evidence>
<evidence type="ECO:0000256" key="3">
    <source>
        <dbReference type="SAM" id="Phobius"/>
    </source>
</evidence>
<dbReference type="WBParaSite" id="ASIM_0000833901-mRNA-1">
    <property type="protein sequence ID" value="ASIM_0000833901-mRNA-1"/>
    <property type="gene ID" value="ASIM_0000833901"/>
</dbReference>
<dbReference type="SMART" id="SM01088">
    <property type="entry name" value="Col_cuticle_N"/>
    <property type="match status" value="1"/>
</dbReference>
<reference evidence="5 6" key="2">
    <citation type="submission" date="2018-11" db="EMBL/GenBank/DDBJ databases">
        <authorList>
            <consortium name="Pathogen Informatics"/>
        </authorList>
    </citation>
    <scope>NUCLEOTIDE SEQUENCE [LARGE SCALE GENOMIC DNA]</scope>
</reference>
<keyword evidence="1" id="KW-0677">Repeat</keyword>
<evidence type="ECO:0000313" key="5">
    <source>
        <dbReference type="EMBL" id="VDK30804.1"/>
    </source>
</evidence>
<protein>
    <submittedName>
        <fullName evidence="7">Col_cuticle_N domain-containing protein</fullName>
    </submittedName>
</protein>
<dbReference type="InterPro" id="IPR008160">
    <property type="entry name" value="Collagen"/>
</dbReference>
<dbReference type="InterPro" id="IPR002486">
    <property type="entry name" value="Col_cuticle_N"/>
</dbReference>
<evidence type="ECO:0000256" key="1">
    <source>
        <dbReference type="ARBA" id="ARBA00022737"/>
    </source>
</evidence>
<reference evidence="7" key="1">
    <citation type="submission" date="2017-02" db="UniProtKB">
        <authorList>
            <consortium name="WormBaseParasite"/>
        </authorList>
    </citation>
    <scope>IDENTIFICATION</scope>
</reference>
<feature type="domain" description="Nematode cuticle collagen N-terminal" evidence="4">
    <location>
        <begin position="7"/>
        <end position="59"/>
    </location>
</feature>
<feature type="transmembrane region" description="Helical" evidence="3">
    <location>
        <begin position="6"/>
        <end position="31"/>
    </location>
</feature>
<evidence type="ECO:0000313" key="6">
    <source>
        <dbReference type="Proteomes" id="UP000267096"/>
    </source>
</evidence>
<organism evidence="7">
    <name type="scientific">Anisakis simplex</name>
    <name type="common">Herring worm</name>
    <dbReference type="NCBI Taxonomy" id="6269"/>
    <lineage>
        <taxon>Eukaryota</taxon>
        <taxon>Metazoa</taxon>
        <taxon>Ecdysozoa</taxon>
        <taxon>Nematoda</taxon>
        <taxon>Chromadorea</taxon>
        <taxon>Rhabditida</taxon>
        <taxon>Spirurina</taxon>
        <taxon>Ascaridomorpha</taxon>
        <taxon>Ascaridoidea</taxon>
        <taxon>Anisakidae</taxon>
        <taxon>Anisakis</taxon>
        <taxon>Anisakis simplex complex</taxon>
    </lineage>
</organism>
<keyword evidence="3" id="KW-0812">Transmembrane</keyword>
<sequence>MTAKSVQLASFASIASALVIVASLVAVGGIFRDISSLYDDIMVDMAEFKVIANDAWKDITITNQQNTFGNINFDESIFAARQKRYSNKQYLCRCAERARNCPDGPTGPPGAAGQPGQAGANGLPGQPGKPGRIEGGTTPGGDCIQCPRGPPGARGETGPVGPRGLTGQPGEPGVDGRRGAQGPPGPPGNPGATGRRFAFSFIR</sequence>
<keyword evidence="3" id="KW-1133">Transmembrane helix</keyword>
<dbReference type="PANTHER" id="PTHR24637">
    <property type="entry name" value="COLLAGEN"/>
    <property type="match status" value="1"/>
</dbReference>
<keyword evidence="6" id="KW-1185">Reference proteome</keyword>
<dbReference type="Pfam" id="PF01484">
    <property type="entry name" value="Col_cuticle_N"/>
    <property type="match status" value="1"/>
</dbReference>
<dbReference type="Proteomes" id="UP000267096">
    <property type="component" value="Unassembled WGS sequence"/>
</dbReference>
<accession>A0A0M3JL12</accession>
<proteinExistence type="predicted"/>
<evidence type="ECO:0000256" key="2">
    <source>
        <dbReference type="SAM" id="MobiDB-lite"/>
    </source>
</evidence>
<dbReference type="AlphaFoldDB" id="A0A0M3JL12"/>
<gene>
    <name evidence="5" type="ORF">ASIM_LOCUS8098</name>
</gene>
<dbReference type="OrthoDB" id="5876933at2759"/>
<feature type="compositionally biased region" description="Low complexity" evidence="2">
    <location>
        <begin position="109"/>
        <end position="126"/>
    </location>
</feature>
<dbReference type="GO" id="GO:0042302">
    <property type="term" value="F:structural constituent of cuticle"/>
    <property type="evidence" value="ECO:0007669"/>
    <property type="project" value="InterPro"/>
</dbReference>
<feature type="region of interest" description="Disordered" evidence="2">
    <location>
        <begin position="103"/>
        <end position="195"/>
    </location>
</feature>
<keyword evidence="3" id="KW-0472">Membrane</keyword>
<dbReference type="Pfam" id="PF01391">
    <property type="entry name" value="Collagen"/>
    <property type="match status" value="1"/>
</dbReference>